<keyword evidence="4" id="KW-0813">Transport</keyword>
<gene>
    <name evidence="7" type="ORF">C7S18_01105</name>
</gene>
<dbReference type="KEGG" id="xba:C7S18_01105"/>
<evidence type="ECO:0000256" key="5">
    <source>
        <dbReference type="SAM" id="SignalP"/>
    </source>
</evidence>
<dbReference type="GO" id="GO:0030001">
    <property type="term" value="P:metal ion transport"/>
    <property type="evidence" value="ECO:0007669"/>
    <property type="project" value="TreeGrafter"/>
</dbReference>
<evidence type="ECO:0000256" key="2">
    <source>
        <dbReference type="ARBA" id="ARBA00022737"/>
    </source>
</evidence>
<dbReference type="InterPro" id="IPR038081">
    <property type="entry name" value="CalX-like_sf"/>
</dbReference>
<evidence type="ECO:0000313" key="8">
    <source>
        <dbReference type="Proteomes" id="UP000241074"/>
    </source>
</evidence>
<keyword evidence="8" id="KW-1185">Reference proteome</keyword>
<keyword evidence="3" id="KW-0106">Calcium</keyword>
<dbReference type="Gene3D" id="2.60.40.2030">
    <property type="match status" value="6"/>
</dbReference>
<accession>A0A2P1PM10</accession>
<keyword evidence="4" id="KW-0406">Ion transport</keyword>
<dbReference type="Pfam" id="PF03160">
    <property type="entry name" value="Calx-beta"/>
    <property type="match status" value="4"/>
</dbReference>
<dbReference type="SUPFAM" id="SSF141072">
    <property type="entry name" value="CalX-like"/>
    <property type="match status" value="6"/>
</dbReference>
<dbReference type="PANTHER" id="PTHR11878:SF65">
    <property type="entry name" value="NA_CA-EXCHANGE PROTEIN, ISOFORM G"/>
    <property type="match status" value="1"/>
</dbReference>
<dbReference type="GO" id="GO:0007154">
    <property type="term" value="P:cell communication"/>
    <property type="evidence" value="ECO:0007669"/>
    <property type="project" value="InterPro"/>
</dbReference>
<evidence type="ECO:0000256" key="4">
    <source>
        <dbReference type="ARBA" id="ARBA00023065"/>
    </source>
</evidence>
<feature type="domain" description="Calx-beta" evidence="6">
    <location>
        <begin position="812"/>
        <end position="911"/>
    </location>
</feature>
<organism evidence="7 8">
    <name type="scientific">Ahniella affigens</name>
    <dbReference type="NCBI Taxonomy" id="2021234"/>
    <lineage>
        <taxon>Bacteria</taxon>
        <taxon>Pseudomonadati</taxon>
        <taxon>Pseudomonadota</taxon>
        <taxon>Gammaproteobacteria</taxon>
        <taxon>Lysobacterales</taxon>
        <taxon>Rhodanobacteraceae</taxon>
        <taxon>Ahniella</taxon>
    </lineage>
</organism>
<dbReference type="Proteomes" id="UP000241074">
    <property type="component" value="Chromosome"/>
</dbReference>
<dbReference type="OrthoDB" id="9800417at2"/>
<dbReference type="AlphaFoldDB" id="A0A2P1PM10"/>
<evidence type="ECO:0000256" key="3">
    <source>
        <dbReference type="ARBA" id="ARBA00022837"/>
    </source>
</evidence>
<dbReference type="InterPro" id="IPR003644">
    <property type="entry name" value="Calx_beta"/>
</dbReference>
<dbReference type="PANTHER" id="PTHR11878">
    <property type="entry name" value="SODIUM/CALCIUM EXCHANGER"/>
    <property type="match status" value="1"/>
</dbReference>
<dbReference type="InterPro" id="IPR051171">
    <property type="entry name" value="CaCA"/>
</dbReference>
<protein>
    <recommendedName>
        <fullName evidence="6">Calx-beta domain-containing protein</fullName>
    </recommendedName>
</protein>
<keyword evidence="2" id="KW-0677">Repeat</keyword>
<evidence type="ECO:0000259" key="6">
    <source>
        <dbReference type="SMART" id="SM00237"/>
    </source>
</evidence>
<name>A0A2P1PM10_9GAMM</name>
<dbReference type="InterPro" id="IPR001434">
    <property type="entry name" value="OmcB-like_DUF11"/>
</dbReference>
<evidence type="ECO:0000313" key="7">
    <source>
        <dbReference type="EMBL" id="AVP95880.1"/>
    </source>
</evidence>
<dbReference type="Pfam" id="PF01345">
    <property type="entry name" value="DUF11"/>
    <property type="match status" value="1"/>
</dbReference>
<keyword evidence="1 5" id="KW-0732">Signal</keyword>
<feature type="chain" id="PRO_5015149015" description="Calx-beta domain-containing protein" evidence="5">
    <location>
        <begin position="29"/>
        <end position="1100"/>
    </location>
</feature>
<dbReference type="GO" id="GO:0016020">
    <property type="term" value="C:membrane"/>
    <property type="evidence" value="ECO:0007669"/>
    <property type="project" value="InterPro"/>
</dbReference>
<dbReference type="EMBL" id="CP027860">
    <property type="protein sequence ID" value="AVP95880.1"/>
    <property type="molecule type" value="Genomic_DNA"/>
</dbReference>
<feature type="signal peptide" evidence="5">
    <location>
        <begin position="1"/>
        <end position="28"/>
    </location>
</feature>
<reference evidence="7 8" key="2">
    <citation type="submission" date="2018-03" db="EMBL/GenBank/DDBJ databases">
        <authorList>
            <person name="Keele B.F."/>
        </authorList>
    </citation>
    <scope>NUCLEOTIDE SEQUENCE [LARGE SCALE GENOMIC DNA]</scope>
    <source>
        <strain evidence="7 8">D13</strain>
    </source>
</reference>
<reference evidence="7 8" key="1">
    <citation type="submission" date="2018-03" db="EMBL/GenBank/DDBJ databases">
        <title>Ahniella affigens gen. nov., sp. nov., a gammaproteobacterium isolated from sandy soil near a stream.</title>
        <authorList>
            <person name="Ko Y."/>
            <person name="Kim J.-H."/>
        </authorList>
    </citation>
    <scope>NUCLEOTIDE SEQUENCE [LARGE SCALE GENOMIC DNA]</scope>
    <source>
        <strain evidence="7 8">D13</strain>
    </source>
</reference>
<dbReference type="SMART" id="SM00237">
    <property type="entry name" value="Calx_beta"/>
    <property type="match status" value="3"/>
</dbReference>
<feature type="domain" description="Calx-beta" evidence="6">
    <location>
        <begin position="699"/>
        <end position="798"/>
    </location>
</feature>
<evidence type="ECO:0000256" key="1">
    <source>
        <dbReference type="ARBA" id="ARBA00022729"/>
    </source>
</evidence>
<proteinExistence type="predicted"/>
<sequence>MRSGMRSLRWCSSVLLAVLSTAALSVSAQCVSLTTLGSASTQNFDTLSNTAGSTTNNLTITGWFMTETGGGARDNEQYAVDTGASNTGDTFSYGAAAATDRALGGLQSGTLIPVFGACFTNNTGQTITSLDVAYTGEEWRLGTAARADQIDFQFSLNANDLTLGTWTDVNTLDFNTPDTATTGAKDGNAASSRTARSSTISSLSIVNGATFWIRWTDVNASGADDGLAVDDFSLTPQGAPALPNLTINDVTLAEGNAGTTSFLFTVSLSAPAGPGGVTFDIATSAGSATTGSDFNGSSLTGQTIPAGSSTYAFTTLVFGDTSLETNETFFVNVTNVVGANATDAQGLGTINNDDTVPVSVTAVPTSIQENGGAPLFFSLAPQALVPVSLSVNVVLTGTATNGVDYSTSPIPVVIPASSASASLTVTLVDDGIFENSETVIATIQPGTDYTPQVGGDVATATITDPEDRPTANFATATATVAEGNSGTNNYSATVTLSAAAAVAMEVNYSTADGGGANPDATAPSDYTNTSGTLSFAIGATTADIIVPIVGDTTFESNEDFEIGISSPAPAGVEGRAPLGITASQVVTITNDDAAVPEASIAVVPASQTEDQMLFEYTVTLNPAPAVDTTVSFAVSGTATTGVDFQNLASTTAFFPAGQTTRLVPVFLLNDSLANEGGETIVLTLAAGSGYTVAAGNDVATATIVDDDTAFISVSVAPASVNEDGAGNLTYTFSTSNASVSQMVVDFSLTGTATSGSDYAASGLTVTFPAGSSADQTITVDPTVDATVEADETVILTLLQGGGYALSIGNEIATGTILNDDSVTANIAAVVSSTAENSGNPLTFDITLGQAPLVATTVNFAVSGTATAGTDYPTVAPQSVTFPIGVTTQTVSITPTGDTTVEPGETIVLTLQAGSGYTLGGNTVATGTIGNDDFEADLSLSIVDSPDPVLPGGQIAYVITINNAGPSIADDPSFAFPLPAGLTSVSSVIPADWTCTAPAIGSNGTYACTALSLDPAESAVFTINALVPADAISGTIYSETVTLTADTLDPVPGNNAATPVSTTVQVTAGPATPVPSLDAFGRLLLVMLMMGLVWVAGRPRS</sequence>
<feature type="domain" description="Calx-beta" evidence="6">
    <location>
        <begin position="458"/>
        <end position="565"/>
    </location>
</feature>